<comment type="caution">
    <text evidence="1">The sequence shown here is derived from an EMBL/GenBank/DDBJ whole genome shotgun (WGS) entry which is preliminary data.</text>
</comment>
<dbReference type="InterPro" id="IPR045860">
    <property type="entry name" value="Snake_toxin-like_sf"/>
</dbReference>
<sequence length="124" mass="13364">MLLKANFESSLNCYSCTGTSCESEMKSWGKRTCGDPGVLSKDHVPVCVKVNYKDKATSKPMVERKCAVAETKNGKPDYHCSNANGEVTDCLLCQTELCNSAPSTKMSIFGVCGVVLALLAPKFL</sequence>
<dbReference type="EMBL" id="JAPWTK010000014">
    <property type="protein sequence ID" value="KAJ8959165.1"/>
    <property type="molecule type" value="Genomic_DNA"/>
</dbReference>
<evidence type="ECO:0008006" key="3">
    <source>
        <dbReference type="Google" id="ProtNLM"/>
    </source>
</evidence>
<dbReference type="AlphaFoldDB" id="A0AAV8Z5Y9"/>
<dbReference type="Proteomes" id="UP001162162">
    <property type="component" value="Unassembled WGS sequence"/>
</dbReference>
<proteinExistence type="predicted"/>
<evidence type="ECO:0000313" key="1">
    <source>
        <dbReference type="EMBL" id="KAJ8959165.1"/>
    </source>
</evidence>
<organism evidence="1 2">
    <name type="scientific">Aromia moschata</name>
    <dbReference type="NCBI Taxonomy" id="1265417"/>
    <lineage>
        <taxon>Eukaryota</taxon>
        <taxon>Metazoa</taxon>
        <taxon>Ecdysozoa</taxon>
        <taxon>Arthropoda</taxon>
        <taxon>Hexapoda</taxon>
        <taxon>Insecta</taxon>
        <taxon>Pterygota</taxon>
        <taxon>Neoptera</taxon>
        <taxon>Endopterygota</taxon>
        <taxon>Coleoptera</taxon>
        <taxon>Polyphaga</taxon>
        <taxon>Cucujiformia</taxon>
        <taxon>Chrysomeloidea</taxon>
        <taxon>Cerambycidae</taxon>
        <taxon>Cerambycinae</taxon>
        <taxon>Callichromatini</taxon>
        <taxon>Aromia</taxon>
    </lineage>
</organism>
<dbReference type="PROSITE" id="PS51257">
    <property type="entry name" value="PROKAR_LIPOPROTEIN"/>
    <property type="match status" value="1"/>
</dbReference>
<keyword evidence="2" id="KW-1185">Reference proteome</keyword>
<gene>
    <name evidence="1" type="ORF">NQ318_022426</name>
</gene>
<protein>
    <recommendedName>
        <fullName evidence="3">Protein sleepless</fullName>
    </recommendedName>
</protein>
<reference evidence="1" key="1">
    <citation type="journal article" date="2023" name="Insect Mol. Biol.">
        <title>Genome sequencing provides insights into the evolution of gene families encoding plant cell wall-degrading enzymes in longhorned beetles.</title>
        <authorList>
            <person name="Shin N.R."/>
            <person name="Okamura Y."/>
            <person name="Kirsch R."/>
            <person name="Pauchet Y."/>
        </authorList>
    </citation>
    <scope>NUCLEOTIDE SEQUENCE</scope>
    <source>
        <strain evidence="1">AMC_N1</strain>
    </source>
</reference>
<evidence type="ECO:0000313" key="2">
    <source>
        <dbReference type="Proteomes" id="UP001162162"/>
    </source>
</evidence>
<accession>A0AAV8Z5Y9</accession>
<name>A0AAV8Z5Y9_9CUCU</name>
<dbReference type="SUPFAM" id="SSF57302">
    <property type="entry name" value="Snake toxin-like"/>
    <property type="match status" value="1"/>
</dbReference>